<dbReference type="AlphaFoldDB" id="A0A6C0BFI8"/>
<name>A0A6C0BFI8_9ZZZZ</name>
<protein>
    <submittedName>
        <fullName evidence="1">Uncharacterized protein</fullName>
    </submittedName>
</protein>
<proteinExistence type="predicted"/>
<accession>A0A6C0BFI8</accession>
<sequence length="93" mass="10955">MGTEYVVESEVIMRAVDHPFHERQVLGTFPSEESAYVFIQKYIMDTKDLHTYFARYYICSKAEYAERIRNGKMVAMNIVLGQFEDIIFVRETS</sequence>
<dbReference type="EMBL" id="MN739154">
    <property type="protein sequence ID" value="QHS91067.1"/>
    <property type="molecule type" value="Genomic_DNA"/>
</dbReference>
<reference evidence="1" key="1">
    <citation type="journal article" date="2020" name="Nature">
        <title>Giant virus diversity and host interactions through global metagenomics.</title>
        <authorList>
            <person name="Schulz F."/>
            <person name="Roux S."/>
            <person name="Paez-Espino D."/>
            <person name="Jungbluth S."/>
            <person name="Walsh D.A."/>
            <person name="Denef V.J."/>
            <person name="McMahon K.D."/>
            <person name="Konstantinidis K.T."/>
            <person name="Eloe-Fadrosh E.A."/>
            <person name="Kyrpides N.C."/>
            <person name="Woyke T."/>
        </authorList>
    </citation>
    <scope>NUCLEOTIDE SEQUENCE</scope>
    <source>
        <strain evidence="1">GVMAG-M-3300013004-44</strain>
    </source>
</reference>
<evidence type="ECO:0000313" key="1">
    <source>
        <dbReference type="EMBL" id="QHS91067.1"/>
    </source>
</evidence>
<organism evidence="1">
    <name type="scientific">viral metagenome</name>
    <dbReference type="NCBI Taxonomy" id="1070528"/>
    <lineage>
        <taxon>unclassified sequences</taxon>
        <taxon>metagenomes</taxon>
        <taxon>organismal metagenomes</taxon>
    </lineage>
</organism>